<name>A0A9P6EFK0_9AGAR</name>
<sequence length="136" mass="15943">MIFLRHLSCKFIAFYQPFSLFPLSVPVRFDKRGRRVYIDLMRSLPPISSARGGCLHFGLALKKNRLALTRIWIRWCITKHPVRGWKSRFSPKSECLSYLTFNAVLPVRTQSSDSEVYEGFSCTFSQTLFTRYRLSH</sequence>
<dbReference type="AlphaFoldDB" id="A0A9P6EFK0"/>
<dbReference type="Proteomes" id="UP000807306">
    <property type="component" value="Unassembled WGS sequence"/>
</dbReference>
<gene>
    <name evidence="1" type="ORF">CPB83DRAFT_853988</name>
</gene>
<evidence type="ECO:0000313" key="2">
    <source>
        <dbReference type="Proteomes" id="UP000807306"/>
    </source>
</evidence>
<organism evidence="1 2">
    <name type="scientific">Crepidotus variabilis</name>
    <dbReference type="NCBI Taxonomy" id="179855"/>
    <lineage>
        <taxon>Eukaryota</taxon>
        <taxon>Fungi</taxon>
        <taxon>Dikarya</taxon>
        <taxon>Basidiomycota</taxon>
        <taxon>Agaricomycotina</taxon>
        <taxon>Agaricomycetes</taxon>
        <taxon>Agaricomycetidae</taxon>
        <taxon>Agaricales</taxon>
        <taxon>Agaricineae</taxon>
        <taxon>Crepidotaceae</taxon>
        <taxon>Crepidotus</taxon>
    </lineage>
</organism>
<comment type="caution">
    <text evidence="1">The sequence shown here is derived from an EMBL/GenBank/DDBJ whole genome shotgun (WGS) entry which is preliminary data.</text>
</comment>
<dbReference type="EMBL" id="MU157851">
    <property type="protein sequence ID" value="KAF9528626.1"/>
    <property type="molecule type" value="Genomic_DNA"/>
</dbReference>
<accession>A0A9P6EFK0</accession>
<reference evidence="1" key="1">
    <citation type="submission" date="2020-11" db="EMBL/GenBank/DDBJ databases">
        <authorList>
            <consortium name="DOE Joint Genome Institute"/>
            <person name="Ahrendt S."/>
            <person name="Riley R."/>
            <person name="Andreopoulos W."/>
            <person name="Labutti K."/>
            <person name="Pangilinan J."/>
            <person name="Ruiz-Duenas F.J."/>
            <person name="Barrasa J.M."/>
            <person name="Sanchez-Garcia M."/>
            <person name="Camarero S."/>
            <person name="Miyauchi S."/>
            <person name="Serrano A."/>
            <person name="Linde D."/>
            <person name="Babiker R."/>
            <person name="Drula E."/>
            <person name="Ayuso-Fernandez I."/>
            <person name="Pacheco R."/>
            <person name="Padilla G."/>
            <person name="Ferreira P."/>
            <person name="Barriuso J."/>
            <person name="Kellner H."/>
            <person name="Castanera R."/>
            <person name="Alfaro M."/>
            <person name="Ramirez L."/>
            <person name="Pisabarro A.G."/>
            <person name="Kuo A."/>
            <person name="Tritt A."/>
            <person name="Lipzen A."/>
            <person name="He G."/>
            <person name="Yan M."/>
            <person name="Ng V."/>
            <person name="Cullen D."/>
            <person name="Martin F."/>
            <person name="Rosso M.-N."/>
            <person name="Henrissat B."/>
            <person name="Hibbett D."/>
            <person name="Martinez A.T."/>
            <person name="Grigoriev I.V."/>
        </authorList>
    </citation>
    <scope>NUCLEOTIDE SEQUENCE</scope>
    <source>
        <strain evidence="1">CBS 506.95</strain>
    </source>
</reference>
<keyword evidence="2" id="KW-1185">Reference proteome</keyword>
<proteinExistence type="predicted"/>
<protein>
    <submittedName>
        <fullName evidence="1">Uncharacterized protein</fullName>
    </submittedName>
</protein>
<evidence type="ECO:0000313" key="1">
    <source>
        <dbReference type="EMBL" id="KAF9528626.1"/>
    </source>
</evidence>